<feature type="region of interest" description="Disordered" evidence="1">
    <location>
        <begin position="94"/>
        <end position="115"/>
    </location>
</feature>
<gene>
    <name evidence="3" type="ORF">ENP13_00530</name>
</gene>
<evidence type="ECO:0000313" key="3">
    <source>
        <dbReference type="EMBL" id="HEX69721.1"/>
    </source>
</evidence>
<feature type="transmembrane region" description="Helical" evidence="2">
    <location>
        <begin position="21"/>
        <end position="46"/>
    </location>
</feature>
<proteinExistence type="predicted"/>
<dbReference type="EMBL" id="DSID01000043">
    <property type="protein sequence ID" value="HEX69721.1"/>
    <property type="molecule type" value="Genomic_DNA"/>
</dbReference>
<organism evidence="3">
    <name type="scientific">Thermorudis sp</name>
    <dbReference type="NCBI Taxonomy" id="1969470"/>
    <lineage>
        <taxon>Bacteria</taxon>
        <taxon>Pseudomonadati</taxon>
        <taxon>Thermomicrobiota</taxon>
        <taxon>Thermomicrobia</taxon>
        <taxon>Thermomicrobia incertae sedis</taxon>
        <taxon>Thermorudis</taxon>
    </lineage>
</organism>
<keyword evidence="2" id="KW-1133">Transmembrane helix</keyword>
<keyword evidence="2" id="KW-0472">Membrane</keyword>
<accession>A0A7C3APA3</accession>
<feature type="transmembrane region" description="Helical" evidence="2">
    <location>
        <begin position="66"/>
        <end position="88"/>
    </location>
</feature>
<sequence>MTYRSGRRPVRAGLWSALAKGCVLPPVLLMGFFLLVIGGAIDLLAHTVPASWIGLSPGVVAALAEAGHVVSFAGMALSVAGLVLIGLAPDRGEQLRRRQRGKVPPASASNDRERR</sequence>
<reference evidence="3" key="1">
    <citation type="journal article" date="2020" name="mSystems">
        <title>Genome- and Community-Level Interaction Insights into Carbon Utilization and Element Cycling Functions of Hydrothermarchaeota in Hydrothermal Sediment.</title>
        <authorList>
            <person name="Zhou Z."/>
            <person name="Liu Y."/>
            <person name="Xu W."/>
            <person name="Pan J."/>
            <person name="Luo Z.H."/>
            <person name="Li M."/>
        </authorList>
    </citation>
    <scope>NUCLEOTIDE SEQUENCE [LARGE SCALE GENOMIC DNA]</scope>
    <source>
        <strain evidence="3">SpSt-192</strain>
    </source>
</reference>
<evidence type="ECO:0000256" key="1">
    <source>
        <dbReference type="SAM" id="MobiDB-lite"/>
    </source>
</evidence>
<keyword evidence="2" id="KW-0812">Transmembrane</keyword>
<protein>
    <submittedName>
        <fullName evidence="3">Uncharacterized protein</fullName>
    </submittedName>
</protein>
<comment type="caution">
    <text evidence="3">The sequence shown here is derived from an EMBL/GenBank/DDBJ whole genome shotgun (WGS) entry which is preliminary data.</text>
</comment>
<dbReference type="AlphaFoldDB" id="A0A7C3APA3"/>
<evidence type="ECO:0000256" key="2">
    <source>
        <dbReference type="SAM" id="Phobius"/>
    </source>
</evidence>
<name>A0A7C3APA3_9BACT</name>